<organism evidence="2">
    <name type="scientific">Attheya septentrionalis</name>
    <dbReference type="NCBI Taxonomy" id="420275"/>
    <lineage>
        <taxon>Eukaryota</taxon>
        <taxon>Sar</taxon>
        <taxon>Stramenopiles</taxon>
        <taxon>Ochrophyta</taxon>
        <taxon>Bacillariophyta</taxon>
        <taxon>Coscinodiscophyceae</taxon>
        <taxon>Chaetocerotophycidae</taxon>
        <taxon>Chaetocerotales</taxon>
        <taxon>Attheyaceae</taxon>
        <taxon>Attheya</taxon>
    </lineage>
</organism>
<gene>
    <name evidence="2" type="ORF">ASEP1449_LOCUS16407</name>
</gene>
<feature type="transmembrane region" description="Helical" evidence="1">
    <location>
        <begin position="291"/>
        <end position="311"/>
    </location>
</feature>
<evidence type="ECO:0000256" key="1">
    <source>
        <dbReference type="SAM" id="Phobius"/>
    </source>
</evidence>
<accession>A0A7S2XSB8</accession>
<evidence type="ECO:0000313" key="2">
    <source>
        <dbReference type="EMBL" id="CAD9824573.1"/>
    </source>
</evidence>
<sequence>MLSFTAHSYHTDRHSIRVIAHSTHYDSLASIQIITNMKFLLSTAAAIALFAADASAFAPAKGRVATFGVSSRGNVVVNMADDKLPFFAAASEAPAESELNSMTEEEEVETMVQAEIKKVQKVSNLRNANGVDYAPWMKISKDDETKIRQLMKEKTDARRRRDEQEREVSGNLYFDSQAQELSGAGLSYKVVDKDNVELEWATKTEENTKGFIVKRRPAKTDTFEVIADYQTWGPLASKGADGGVYRYLDTGATAGGGFVYRISECDKNDKESDLCQCLVDLQTEDEQKASVLAAVAIVAFGMAAVVAGVVLDPMNGY</sequence>
<dbReference type="AlphaFoldDB" id="A0A7S2XSB8"/>
<dbReference type="EMBL" id="HBHQ01024349">
    <property type="protein sequence ID" value="CAD9824573.1"/>
    <property type="molecule type" value="Transcribed_RNA"/>
</dbReference>
<keyword evidence="1" id="KW-1133">Transmembrane helix</keyword>
<dbReference type="InterPro" id="IPR013783">
    <property type="entry name" value="Ig-like_fold"/>
</dbReference>
<keyword evidence="1" id="KW-0472">Membrane</keyword>
<dbReference type="Gene3D" id="2.60.40.10">
    <property type="entry name" value="Immunoglobulins"/>
    <property type="match status" value="1"/>
</dbReference>
<name>A0A7S2XSB8_9STRA</name>
<keyword evidence="1" id="KW-0812">Transmembrane</keyword>
<protein>
    <submittedName>
        <fullName evidence="2">Uncharacterized protein</fullName>
    </submittedName>
</protein>
<proteinExistence type="predicted"/>
<reference evidence="2" key="1">
    <citation type="submission" date="2021-01" db="EMBL/GenBank/DDBJ databases">
        <authorList>
            <person name="Corre E."/>
            <person name="Pelletier E."/>
            <person name="Niang G."/>
            <person name="Scheremetjew M."/>
            <person name="Finn R."/>
            <person name="Kale V."/>
            <person name="Holt S."/>
            <person name="Cochrane G."/>
            <person name="Meng A."/>
            <person name="Brown T."/>
            <person name="Cohen L."/>
        </authorList>
    </citation>
    <scope>NUCLEOTIDE SEQUENCE</scope>
    <source>
        <strain evidence="2">CCMP2084</strain>
    </source>
</reference>